<protein>
    <recommendedName>
        <fullName evidence="3">Phosphatidate cytidylyltransferase</fullName>
    </recommendedName>
</protein>
<evidence type="ECO:0000313" key="2">
    <source>
        <dbReference type="Proteomes" id="UP000317894"/>
    </source>
</evidence>
<accession>A0A552U9S7</accession>
<sequence length="308" mass="32487">MPPEASRDDLRTLVAAELAVPIDPAAADFAAHVATILPGTNAVLFYGSCLREARLDGLMLDFYVIVDDYTQSYGDWRARANRLIPPNVFQIAHDGLRAKYAVLSSADLARLCSSATSNPSVWARFAQPSRLAWVRDDDARNAAIAAVAGAAPALLAAAAPMLPPVLSVEALWTGAFALTFGAELRTERAGRGNSIVAADPARYAAFTAPALAAAGLAATVDGDRVEIAGGDRAAAPAAWARRRRAGKALSAARLAKAAFTFDGGLDYLAWKIQRHAGVPVPVSAWMRRWPLLGGIALLPRLLARGAVR</sequence>
<dbReference type="AlphaFoldDB" id="A0A552U9S7"/>
<keyword evidence="2" id="KW-1185">Reference proteome</keyword>
<gene>
    <name evidence="1" type="ORF">FMM06_15045</name>
</gene>
<dbReference type="RefSeq" id="WP_144335142.1">
    <property type="nucleotide sequence ID" value="NZ_VJWA01000002.1"/>
</dbReference>
<evidence type="ECO:0008006" key="3">
    <source>
        <dbReference type="Google" id="ProtNLM"/>
    </source>
</evidence>
<comment type="caution">
    <text evidence="1">The sequence shown here is derived from an EMBL/GenBank/DDBJ whole genome shotgun (WGS) entry which is preliminary data.</text>
</comment>
<proteinExistence type="predicted"/>
<dbReference type="EMBL" id="VJWA01000002">
    <property type="protein sequence ID" value="TRW14973.1"/>
    <property type="molecule type" value="Genomic_DNA"/>
</dbReference>
<dbReference type="OrthoDB" id="7340718at2"/>
<organism evidence="1 2">
    <name type="scientific">Glacieibacterium frigidum</name>
    <dbReference type="NCBI Taxonomy" id="2593303"/>
    <lineage>
        <taxon>Bacteria</taxon>
        <taxon>Pseudomonadati</taxon>
        <taxon>Pseudomonadota</taxon>
        <taxon>Alphaproteobacteria</taxon>
        <taxon>Sphingomonadales</taxon>
        <taxon>Sphingosinicellaceae</taxon>
        <taxon>Glacieibacterium</taxon>
    </lineage>
</organism>
<reference evidence="1 2" key="1">
    <citation type="submission" date="2019-07" db="EMBL/GenBank/DDBJ databases">
        <title>Novel species isolated from glacier.</title>
        <authorList>
            <person name="Liu Q."/>
            <person name="Xin Y.-H."/>
        </authorList>
    </citation>
    <scope>NUCLEOTIDE SEQUENCE [LARGE SCALE GENOMIC DNA]</scope>
    <source>
        <strain evidence="1 2">LB1R16</strain>
    </source>
</reference>
<evidence type="ECO:0000313" key="1">
    <source>
        <dbReference type="EMBL" id="TRW14973.1"/>
    </source>
</evidence>
<name>A0A552U9S7_9SPHN</name>
<dbReference type="Proteomes" id="UP000317894">
    <property type="component" value="Unassembled WGS sequence"/>
</dbReference>